<keyword evidence="1 5" id="KW-0479">Metal-binding</keyword>
<keyword evidence="4 5" id="KW-0464">Manganese</keyword>
<dbReference type="Pfam" id="PF00491">
    <property type="entry name" value="Arginase"/>
    <property type="match status" value="1"/>
</dbReference>
<keyword evidence="2 5" id="KW-0378">Hydrolase</keyword>
<evidence type="ECO:0000256" key="2">
    <source>
        <dbReference type="ARBA" id="ARBA00022801"/>
    </source>
</evidence>
<evidence type="ECO:0000313" key="9">
    <source>
        <dbReference type="EMBL" id="SEP90744.1"/>
    </source>
</evidence>
<evidence type="ECO:0000256" key="8">
    <source>
        <dbReference type="PROSITE-ProRule" id="PRU00742"/>
    </source>
</evidence>
<dbReference type="GO" id="GO:0019556">
    <property type="term" value="P:L-histidine catabolic process to glutamate and formamide"/>
    <property type="evidence" value="ECO:0007669"/>
    <property type="project" value="UniProtKB-UniRule"/>
</dbReference>
<evidence type="ECO:0000256" key="1">
    <source>
        <dbReference type="ARBA" id="ARBA00022723"/>
    </source>
</evidence>
<dbReference type="InterPro" id="IPR005923">
    <property type="entry name" value="HutG"/>
</dbReference>
<feature type="binding site" evidence="5">
    <location>
        <position position="254"/>
    </location>
    <ligand>
        <name>Mn(2+)</name>
        <dbReference type="ChEBI" id="CHEBI:29035"/>
        <label>2</label>
    </ligand>
</feature>
<dbReference type="GO" id="GO:0019557">
    <property type="term" value="P:L-histidine catabolic process to glutamate and formate"/>
    <property type="evidence" value="ECO:0007669"/>
    <property type="project" value="UniProtKB-UniPathway"/>
</dbReference>
<evidence type="ECO:0000256" key="3">
    <source>
        <dbReference type="ARBA" id="ARBA00022808"/>
    </source>
</evidence>
<evidence type="ECO:0000256" key="7">
    <source>
        <dbReference type="PIRSR" id="PIRSR036979-1"/>
    </source>
</evidence>
<feature type="binding site" evidence="7">
    <location>
        <position position="256"/>
    </location>
    <ligand>
        <name>Mn(2+)</name>
        <dbReference type="ChEBI" id="CHEBI:29035"/>
        <label>1</label>
    </ligand>
</feature>
<dbReference type="HAMAP" id="MF_00737">
    <property type="entry name" value="Formimidoylglutam"/>
    <property type="match status" value="1"/>
</dbReference>
<evidence type="ECO:0000256" key="5">
    <source>
        <dbReference type="HAMAP-Rule" id="MF_00737"/>
    </source>
</evidence>
<dbReference type="OrthoDB" id="9788689at2"/>
<dbReference type="InterPro" id="IPR006035">
    <property type="entry name" value="Ureohydrolase"/>
</dbReference>
<sequence length="332" mass="37358">MLEDYKRPDVSLYYGKDKADLYQAKWVNVIKPLNLNQAEFETNARVRFALLGFRCDKGVYINHGRAGAIEGPTAIRQRLFKLPWHLGREVQIFDAGDIEGVNRSLSQLQSSLAKAVQKLLDMHIFPIVLGGGHETAFGHYLGLSSHPRYSDKNVGVINIDAHFDLRPYDETGPNSGTGFRQMHDMNHQAGKAFNYLVMGIQEHANQLHLFDFVAKHAGLDFVTSLDIWNRGLNYSYQVIDDFIAKVDHVYLTIDMDVFSMGIAPGVSAFQPLGLNPQKVIPMLQHLAKSGKVIGFDIVELSPPYDYDQHTATLAAMLIFYLSQVLYQVTIDD</sequence>
<evidence type="ECO:0000313" key="10">
    <source>
        <dbReference type="Proteomes" id="UP000198833"/>
    </source>
</evidence>
<gene>
    <name evidence="5" type="primary">hutG</name>
    <name evidence="9" type="ORF">SAMN04488558_10361</name>
</gene>
<feature type="binding site" evidence="5 7">
    <location>
        <position position="164"/>
    </location>
    <ligand>
        <name>Mn(2+)</name>
        <dbReference type="ChEBI" id="CHEBI:29035"/>
        <label>1</label>
    </ligand>
</feature>
<dbReference type="SUPFAM" id="SSF52768">
    <property type="entry name" value="Arginase/deacetylase"/>
    <property type="match status" value="1"/>
</dbReference>
<dbReference type="PRINTS" id="PR00116">
    <property type="entry name" value="ARGINASE"/>
</dbReference>
<dbReference type="InterPro" id="IPR023696">
    <property type="entry name" value="Ureohydrolase_dom_sf"/>
</dbReference>
<comment type="similarity">
    <text evidence="5 8">Belongs to the arginase family.</text>
</comment>
<feature type="binding site" evidence="5 7">
    <location>
        <position position="160"/>
    </location>
    <ligand>
        <name>Mn(2+)</name>
        <dbReference type="ChEBI" id="CHEBI:29035"/>
        <label>1</label>
    </ligand>
</feature>
<dbReference type="GO" id="GO:0030145">
    <property type="term" value="F:manganese ion binding"/>
    <property type="evidence" value="ECO:0007669"/>
    <property type="project" value="UniProtKB-UniRule"/>
</dbReference>
<dbReference type="GO" id="GO:0008783">
    <property type="term" value="F:agmatinase activity"/>
    <property type="evidence" value="ECO:0007669"/>
    <property type="project" value="TreeGrafter"/>
</dbReference>
<dbReference type="AlphaFoldDB" id="A0A1H9BP37"/>
<feature type="binding site" evidence="5 7">
    <location>
        <position position="133"/>
    </location>
    <ligand>
        <name>Mn(2+)</name>
        <dbReference type="ChEBI" id="CHEBI:29035"/>
        <label>1</label>
    </ligand>
</feature>
<keyword evidence="10" id="KW-1185">Reference proteome</keyword>
<comment type="pathway">
    <text evidence="5">Amino-acid degradation; L-histidine degradation into L-glutamate; L-glutamate from N-formimidoyl-L-glutamate (hydrolase route): step 1/1.</text>
</comment>
<proteinExistence type="inferred from homology"/>
<evidence type="ECO:0000256" key="4">
    <source>
        <dbReference type="ARBA" id="ARBA00023211"/>
    </source>
</evidence>
<feature type="binding site" evidence="5">
    <location>
        <position position="162"/>
    </location>
    <ligand>
        <name>Mn(2+)</name>
        <dbReference type="ChEBI" id="CHEBI:29035"/>
        <label>2</label>
    </ligand>
</feature>
<dbReference type="CDD" id="cd09988">
    <property type="entry name" value="Formimidoylglutamase"/>
    <property type="match status" value="1"/>
</dbReference>
<comment type="cofactor">
    <cofactor evidence="5 7">
        <name>Mn(2+)</name>
        <dbReference type="ChEBI" id="CHEBI:29035"/>
    </cofactor>
    <text evidence="5 7">Binds 2 manganese ions per subunit.</text>
</comment>
<dbReference type="STRING" id="89093.SAMN04488558_10361"/>
<dbReference type="UniPathway" id="UPA00379">
    <property type="reaction ID" value="UER00552"/>
</dbReference>
<reference evidence="9 10" key="1">
    <citation type="submission" date="2016-10" db="EMBL/GenBank/DDBJ databases">
        <authorList>
            <person name="de Groot N.N."/>
        </authorList>
    </citation>
    <scope>NUCLEOTIDE SEQUENCE [LARGE SCALE GENOMIC DNA]</scope>
    <source>
        <strain evidence="9 10">DSM 15695</strain>
    </source>
</reference>
<dbReference type="NCBIfam" id="NF010347">
    <property type="entry name" value="PRK13775.1"/>
    <property type="match status" value="1"/>
</dbReference>
<keyword evidence="3 5" id="KW-0369">Histidine metabolism</keyword>
<organism evidence="9 10">
    <name type="scientific">Ignavigranum ruoffiae</name>
    <dbReference type="NCBI Taxonomy" id="89093"/>
    <lineage>
        <taxon>Bacteria</taxon>
        <taxon>Bacillati</taxon>
        <taxon>Bacillota</taxon>
        <taxon>Bacilli</taxon>
        <taxon>Lactobacillales</taxon>
        <taxon>Aerococcaceae</taxon>
        <taxon>Ignavigranum</taxon>
    </lineage>
</organism>
<accession>A0A1H9BP37</accession>
<feature type="binding site" evidence="5">
    <location>
        <position position="160"/>
    </location>
    <ligand>
        <name>Mn(2+)</name>
        <dbReference type="ChEBI" id="CHEBI:29035"/>
        <label>2</label>
    </ligand>
</feature>
<name>A0A1H9BP37_9LACT</name>
<dbReference type="PROSITE" id="PS51409">
    <property type="entry name" value="ARGINASE_2"/>
    <property type="match status" value="1"/>
</dbReference>
<feature type="binding site" evidence="5">
    <location>
        <position position="256"/>
    </location>
    <ligand>
        <name>Mn(2+)</name>
        <dbReference type="ChEBI" id="CHEBI:29035"/>
        <label>2</label>
    </ligand>
</feature>
<dbReference type="PIRSF" id="PIRSF036979">
    <property type="entry name" value="Arginase"/>
    <property type="match status" value="1"/>
</dbReference>
<dbReference type="NCBIfam" id="TIGR01227">
    <property type="entry name" value="hutG"/>
    <property type="match status" value="1"/>
</dbReference>
<dbReference type="EC" id="3.5.3.8" evidence="5 6"/>
<dbReference type="PANTHER" id="PTHR11358">
    <property type="entry name" value="ARGINASE/AGMATINASE"/>
    <property type="match status" value="1"/>
</dbReference>
<dbReference type="GO" id="GO:0050415">
    <property type="term" value="F:formimidoylglutamase activity"/>
    <property type="evidence" value="ECO:0007669"/>
    <property type="project" value="UniProtKB-UniRule"/>
</dbReference>
<feature type="binding site" evidence="7">
    <location>
        <position position="162"/>
    </location>
    <ligand>
        <name>Mn(2+)</name>
        <dbReference type="ChEBI" id="CHEBI:29035"/>
        <label>1</label>
    </ligand>
</feature>
<evidence type="ECO:0000256" key="6">
    <source>
        <dbReference type="NCBIfam" id="TIGR01227"/>
    </source>
</evidence>
<comment type="function">
    <text evidence="5">Catalyzes the conversion of N-formimidoyl-L-glutamate to L-glutamate and formamide.</text>
</comment>
<dbReference type="GO" id="GO:0033389">
    <property type="term" value="P:putrescine biosynthetic process from arginine, via agmatine"/>
    <property type="evidence" value="ECO:0007669"/>
    <property type="project" value="TreeGrafter"/>
</dbReference>
<feature type="binding site" evidence="5 7">
    <location>
        <position position="254"/>
    </location>
    <ligand>
        <name>Mn(2+)</name>
        <dbReference type="ChEBI" id="CHEBI:29035"/>
        <label>1</label>
    </ligand>
</feature>
<protein>
    <recommendedName>
        <fullName evidence="5 6">Formimidoylglutamase</fullName>
        <ecNumber evidence="5 6">3.5.3.8</ecNumber>
    </recommendedName>
    <alternativeName>
        <fullName evidence="5">Formiminoglutamase</fullName>
    </alternativeName>
    <alternativeName>
        <fullName evidence="5">Formiminoglutamate hydrolase</fullName>
    </alternativeName>
</protein>
<dbReference type="Proteomes" id="UP000198833">
    <property type="component" value="Unassembled WGS sequence"/>
</dbReference>
<dbReference type="PANTHER" id="PTHR11358:SF35">
    <property type="entry name" value="FORMIMIDOYLGLUTAMASE"/>
    <property type="match status" value="1"/>
</dbReference>
<dbReference type="RefSeq" id="WP_092570796.1">
    <property type="nucleotide sequence ID" value="NZ_FOEN01000003.1"/>
</dbReference>
<comment type="catalytic activity">
    <reaction evidence="5">
        <text>N-formimidoyl-L-glutamate + H2O = formamide + L-glutamate</text>
        <dbReference type="Rhea" id="RHEA:22492"/>
        <dbReference type="ChEBI" id="CHEBI:15377"/>
        <dbReference type="ChEBI" id="CHEBI:16397"/>
        <dbReference type="ChEBI" id="CHEBI:29985"/>
        <dbReference type="ChEBI" id="CHEBI:58928"/>
        <dbReference type="EC" id="3.5.3.8"/>
    </reaction>
</comment>
<dbReference type="Gene3D" id="3.40.800.10">
    <property type="entry name" value="Ureohydrolase domain"/>
    <property type="match status" value="1"/>
</dbReference>
<dbReference type="EMBL" id="FOEN01000003">
    <property type="protein sequence ID" value="SEP90744.1"/>
    <property type="molecule type" value="Genomic_DNA"/>
</dbReference>